<dbReference type="EC" id="1.3.1.98" evidence="27"/>
<keyword evidence="23 27" id="KW-0131">Cell cycle</keyword>
<evidence type="ECO:0000256" key="25">
    <source>
        <dbReference type="ARBA" id="ARBA00047614"/>
    </source>
</evidence>
<keyword evidence="21 27" id="KW-0560">Oxidoreductase</keyword>
<keyword evidence="13" id="KW-0479">Metal-binding</keyword>
<dbReference type="InterPro" id="IPR016167">
    <property type="entry name" value="FAD-bd_PCMH_sub1"/>
</dbReference>
<evidence type="ECO:0000256" key="19">
    <source>
        <dbReference type="ARBA" id="ARBA00022960"/>
    </source>
</evidence>
<gene>
    <name evidence="28" type="primary">ddl</name>
    <name evidence="27" type="synonym">murB</name>
    <name evidence="32" type="ORF">AADEFJLK_03912</name>
</gene>
<dbReference type="PROSITE" id="PS51387">
    <property type="entry name" value="FAD_PCMH"/>
    <property type="match status" value="1"/>
</dbReference>
<evidence type="ECO:0000256" key="8">
    <source>
        <dbReference type="ARBA" id="ARBA00010871"/>
    </source>
</evidence>
<dbReference type="PANTHER" id="PTHR21071:SF4">
    <property type="entry name" value="UDP-N-ACETYLENOLPYRUVOYLGLUCOSAMINE REDUCTASE"/>
    <property type="match status" value="1"/>
</dbReference>
<keyword evidence="15 27" id="KW-0274">FAD</keyword>
<dbReference type="InterPro" id="IPR000291">
    <property type="entry name" value="D-Ala_lig_Van_CS"/>
</dbReference>
<dbReference type="GO" id="GO:0005829">
    <property type="term" value="C:cytosol"/>
    <property type="evidence" value="ECO:0007669"/>
    <property type="project" value="TreeGrafter"/>
</dbReference>
<evidence type="ECO:0000256" key="10">
    <source>
        <dbReference type="ARBA" id="ARBA00022598"/>
    </source>
</evidence>
<evidence type="ECO:0000256" key="12">
    <source>
        <dbReference type="ARBA" id="ARBA00022630"/>
    </source>
</evidence>
<dbReference type="NCBIfam" id="NF002378">
    <property type="entry name" value="PRK01372.1"/>
    <property type="match status" value="1"/>
</dbReference>
<dbReference type="Gene3D" id="3.30.465.10">
    <property type="match status" value="1"/>
</dbReference>
<proteinExistence type="inferred from homology"/>
<evidence type="ECO:0000313" key="32">
    <source>
        <dbReference type="EMBL" id="POZ50327.1"/>
    </source>
</evidence>
<comment type="catalytic activity">
    <reaction evidence="25 28">
        <text>2 D-alanine + ATP = D-alanyl-D-alanine + ADP + phosphate + H(+)</text>
        <dbReference type="Rhea" id="RHEA:11224"/>
        <dbReference type="ChEBI" id="CHEBI:15378"/>
        <dbReference type="ChEBI" id="CHEBI:30616"/>
        <dbReference type="ChEBI" id="CHEBI:43474"/>
        <dbReference type="ChEBI" id="CHEBI:57416"/>
        <dbReference type="ChEBI" id="CHEBI:57822"/>
        <dbReference type="ChEBI" id="CHEBI:456216"/>
        <dbReference type="EC" id="6.3.2.4"/>
    </reaction>
</comment>
<dbReference type="InterPro" id="IPR005905">
    <property type="entry name" value="D_ala_D_ala"/>
</dbReference>
<keyword evidence="24 28" id="KW-0961">Cell wall biogenesis/degradation</keyword>
<dbReference type="InterPro" id="IPR036635">
    <property type="entry name" value="MurB_C_sf"/>
</dbReference>
<reference evidence="32 33" key="1">
    <citation type="submission" date="2017-11" db="EMBL/GenBank/DDBJ databases">
        <title>Draft Genome Sequence of Methylobacter psychrotolerans Sph1T, an Obligate Methanotroph from Low-Temperature Environments.</title>
        <authorList>
            <person name="Oshkin I.Y."/>
            <person name="Miroshnikov K."/>
            <person name="Belova S.E."/>
            <person name="Korzhenkov A."/>
            <person name="Toshchakov S.V."/>
            <person name="Dedysh S.N."/>
        </authorList>
    </citation>
    <scope>NUCLEOTIDE SEQUENCE [LARGE SCALE GENOMIC DNA]</scope>
    <source>
        <strain evidence="32 33">Sph1</strain>
    </source>
</reference>
<feature type="domain" description="ATP-grasp" evidence="30">
    <location>
        <begin position="405"/>
        <end position="600"/>
    </location>
</feature>
<dbReference type="SUPFAM" id="SSF52440">
    <property type="entry name" value="PreATP-grasp domain"/>
    <property type="match status" value="1"/>
</dbReference>
<keyword evidence="14 29" id="KW-0547">Nucleotide-binding</keyword>
<dbReference type="Pfam" id="PF02873">
    <property type="entry name" value="MurB_C"/>
    <property type="match status" value="1"/>
</dbReference>
<comment type="caution">
    <text evidence="32">The sequence shown here is derived from an EMBL/GenBank/DDBJ whole genome shotgun (WGS) entry which is preliminary data.</text>
</comment>
<feature type="active site" evidence="27">
    <location>
        <position position="163"/>
    </location>
</feature>
<feature type="active site" evidence="27">
    <location>
        <position position="282"/>
    </location>
</feature>
<dbReference type="PANTHER" id="PTHR21071">
    <property type="entry name" value="UDP-N-ACETYLENOLPYRUVOYLGLUCOSAMINE REDUCTASE"/>
    <property type="match status" value="1"/>
</dbReference>
<comment type="cofactor">
    <cofactor evidence="1">
        <name>Mn(2+)</name>
        <dbReference type="ChEBI" id="CHEBI:29035"/>
    </cofactor>
</comment>
<dbReference type="EC" id="6.3.2.4" evidence="28"/>
<evidence type="ECO:0000256" key="11">
    <source>
        <dbReference type="ARBA" id="ARBA00022618"/>
    </source>
</evidence>
<dbReference type="GO" id="GO:0071555">
    <property type="term" value="P:cell wall organization"/>
    <property type="evidence" value="ECO:0007669"/>
    <property type="project" value="UniProtKB-KW"/>
</dbReference>
<evidence type="ECO:0000256" key="2">
    <source>
        <dbReference type="ARBA" id="ARBA00001946"/>
    </source>
</evidence>
<keyword evidence="9 28" id="KW-0963">Cytoplasm</keyword>
<dbReference type="FunFam" id="3.30.470.20:FF:000008">
    <property type="entry name" value="D-alanine--D-alanine ligase"/>
    <property type="match status" value="1"/>
</dbReference>
<dbReference type="PROSITE" id="PS50975">
    <property type="entry name" value="ATP_GRASP"/>
    <property type="match status" value="1"/>
</dbReference>
<evidence type="ECO:0000256" key="18">
    <source>
        <dbReference type="ARBA" id="ARBA00022857"/>
    </source>
</evidence>
<evidence type="ECO:0000256" key="22">
    <source>
        <dbReference type="ARBA" id="ARBA00023211"/>
    </source>
</evidence>
<feature type="active site" description="Proton donor" evidence="27">
    <location>
        <position position="212"/>
    </location>
</feature>
<protein>
    <recommendedName>
        <fullName evidence="27 28">Multifunctional fusion protein</fullName>
    </recommendedName>
    <domain>
        <recommendedName>
            <fullName evidence="28">D-alanine--D-alanine ligase</fullName>
            <ecNumber evidence="28">6.3.2.4</ecNumber>
        </recommendedName>
        <alternativeName>
            <fullName evidence="28">D-Ala-D-Ala ligase</fullName>
        </alternativeName>
        <alternativeName>
            <fullName evidence="28">D-alanylalanine synthetase</fullName>
        </alternativeName>
    </domain>
    <domain>
        <recommendedName>
            <fullName evidence="27">UDP-N-acetylenolpyruvoylglucosamine reductase</fullName>
            <ecNumber evidence="27">1.3.1.98</ecNumber>
        </recommendedName>
        <alternativeName>
            <fullName evidence="27">UDP-N-acetylmuramate dehydrogenase</fullName>
        </alternativeName>
    </domain>
</protein>
<dbReference type="GO" id="GO:0046872">
    <property type="term" value="F:metal ion binding"/>
    <property type="evidence" value="ECO:0007669"/>
    <property type="project" value="UniProtKB-KW"/>
</dbReference>
<dbReference type="InterPro" id="IPR003170">
    <property type="entry name" value="MurB"/>
</dbReference>
<dbReference type="InterPro" id="IPR016185">
    <property type="entry name" value="PreATP-grasp_dom_sf"/>
</dbReference>
<keyword evidence="17" id="KW-0460">Magnesium</keyword>
<keyword evidence="12 27" id="KW-0285">Flavoprotein</keyword>
<evidence type="ECO:0000256" key="24">
    <source>
        <dbReference type="ARBA" id="ARBA00023316"/>
    </source>
</evidence>
<evidence type="ECO:0000259" key="31">
    <source>
        <dbReference type="PROSITE" id="PS51387"/>
    </source>
</evidence>
<dbReference type="InterPro" id="IPR006094">
    <property type="entry name" value="Oxid_FAD_bind_N"/>
</dbReference>
<feature type="domain" description="FAD-binding PCMH-type" evidence="31">
    <location>
        <begin position="19"/>
        <end position="183"/>
    </location>
</feature>
<evidence type="ECO:0000259" key="30">
    <source>
        <dbReference type="PROSITE" id="PS50975"/>
    </source>
</evidence>
<comment type="pathway">
    <text evidence="6 28">Cell wall biogenesis; peptidoglycan biosynthesis.</text>
</comment>
<keyword evidence="16 29" id="KW-0067">ATP-binding</keyword>
<evidence type="ECO:0000256" key="28">
    <source>
        <dbReference type="HAMAP-Rule" id="MF_00047"/>
    </source>
</evidence>
<keyword evidence="19 28" id="KW-0133">Cell shape</keyword>
<name>A0A2S5CHT1_9GAMM</name>
<evidence type="ECO:0000256" key="9">
    <source>
        <dbReference type="ARBA" id="ARBA00022490"/>
    </source>
</evidence>
<keyword evidence="11 27" id="KW-0132">Cell division</keyword>
<accession>A0A2S5CHT1</accession>
<evidence type="ECO:0000256" key="20">
    <source>
        <dbReference type="ARBA" id="ARBA00022984"/>
    </source>
</evidence>
<keyword evidence="18 27" id="KW-0521">NADP</keyword>
<comment type="cofactor">
    <cofactor evidence="3 27">
        <name>FAD</name>
        <dbReference type="ChEBI" id="CHEBI:57692"/>
    </cofactor>
</comment>
<dbReference type="Pfam" id="PF01565">
    <property type="entry name" value="FAD_binding_4"/>
    <property type="match status" value="1"/>
</dbReference>
<dbReference type="Gene3D" id="3.30.1490.20">
    <property type="entry name" value="ATP-grasp fold, A domain"/>
    <property type="match status" value="1"/>
</dbReference>
<dbReference type="PROSITE" id="PS00844">
    <property type="entry name" value="DALA_DALA_LIGASE_2"/>
    <property type="match status" value="1"/>
</dbReference>
<dbReference type="NCBIfam" id="TIGR01205">
    <property type="entry name" value="D_ala_D_alaTIGR"/>
    <property type="match status" value="1"/>
</dbReference>
<dbReference type="GO" id="GO:0071949">
    <property type="term" value="F:FAD binding"/>
    <property type="evidence" value="ECO:0007669"/>
    <property type="project" value="InterPro"/>
</dbReference>
<dbReference type="GO" id="GO:0005524">
    <property type="term" value="F:ATP binding"/>
    <property type="evidence" value="ECO:0007669"/>
    <property type="project" value="UniProtKB-UniRule"/>
</dbReference>
<dbReference type="InterPro" id="IPR036318">
    <property type="entry name" value="FAD-bd_PCMH-like_sf"/>
</dbReference>
<dbReference type="Gene3D" id="3.30.43.10">
    <property type="entry name" value="Uridine Diphospho-n-acetylenolpyruvylglucosamine Reductase, domain 2"/>
    <property type="match status" value="1"/>
</dbReference>
<evidence type="ECO:0000256" key="26">
    <source>
        <dbReference type="ARBA" id="ARBA00048914"/>
    </source>
</evidence>
<evidence type="ECO:0000256" key="27">
    <source>
        <dbReference type="HAMAP-Rule" id="MF_00037"/>
    </source>
</evidence>
<evidence type="ECO:0000256" key="14">
    <source>
        <dbReference type="ARBA" id="ARBA00022741"/>
    </source>
</evidence>
<comment type="function">
    <text evidence="4 28">Cell wall formation.</text>
</comment>
<evidence type="ECO:0000256" key="1">
    <source>
        <dbReference type="ARBA" id="ARBA00001936"/>
    </source>
</evidence>
<dbReference type="AlphaFoldDB" id="A0A2S5CHT1"/>
<keyword evidence="10 28" id="KW-0436">Ligase</keyword>
<dbReference type="Proteomes" id="UP000237423">
    <property type="component" value="Unassembled WGS sequence"/>
</dbReference>
<dbReference type="Gene3D" id="3.40.50.20">
    <property type="match status" value="1"/>
</dbReference>
<dbReference type="HAMAP" id="MF_00047">
    <property type="entry name" value="Dala_Dala_lig"/>
    <property type="match status" value="1"/>
</dbReference>
<dbReference type="GO" id="GO:0008716">
    <property type="term" value="F:D-alanine-D-alanine ligase activity"/>
    <property type="evidence" value="ECO:0007669"/>
    <property type="project" value="UniProtKB-UniRule"/>
</dbReference>
<dbReference type="InterPro" id="IPR011601">
    <property type="entry name" value="MurB_C"/>
</dbReference>
<dbReference type="InterPro" id="IPR013815">
    <property type="entry name" value="ATP_grasp_subdomain_1"/>
</dbReference>
<evidence type="ECO:0000256" key="29">
    <source>
        <dbReference type="PROSITE-ProRule" id="PRU00409"/>
    </source>
</evidence>
<dbReference type="NCBIfam" id="NF010480">
    <property type="entry name" value="PRK13905.1"/>
    <property type="match status" value="1"/>
</dbReference>
<dbReference type="GO" id="GO:0051301">
    <property type="term" value="P:cell division"/>
    <property type="evidence" value="ECO:0007669"/>
    <property type="project" value="UniProtKB-KW"/>
</dbReference>
<keyword evidence="22" id="KW-0464">Manganese</keyword>
<evidence type="ECO:0000256" key="3">
    <source>
        <dbReference type="ARBA" id="ARBA00001974"/>
    </source>
</evidence>
<evidence type="ECO:0000313" key="33">
    <source>
        <dbReference type="Proteomes" id="UP000237423"/>
    </source>
</evidence>
<keyword evidence="20 28" id="KW-0573">Peptidoglycan synthesis</keyword>
<evidence type="ECO:0000256" key="4">
    <source>
        <dbReference type="ARBA" id="ARBA00003921"/>
    </source>
</evidence>
<dbReference type="PROSITE" id="PS00843">
    <property type="entry name" value="DALA_DALA_LIGASE_1"/>
    <property type="match status" value="1"/>
</dbReference>
<evidence type="ECO:0000256" key="5">
    <source>
        <dbReference type="ARBA" id="ARBA00004496"/>
    </source>
</evidence>
<evidence type="ECO:0000256" key="17">
    <source>
        <dbReference type="ARBA" id="ARBA00022842"/>
    </source>
</evidence>
<comment type="cofactor">
    <cofactor evidence="2">
        <name>Mg(2+)</name>
        <dbReference type="ChEBI" id="CHEBI:18420"/>
    </cofactor>
</comment>
<dbReference type="GO" id="GO:0008762">
    <property type="term" value="F:UDP-N-acetylmuramate dehydrogenase activity"/>
    <property type="evidence" value="ECO:0007669"/>
    <property type="project" value="UniProtKB-UniRule"/>
</dbReference>
<evidence type="ECO:0000256" key="16">
    <source>
        <dbReference type="ARBA" id="ARBA00022840"/>
    </source>
</evidence>
<organism evidence="32 33">
    <name type="scientific">Methylovulum psychrotolerans</name>
    <dbReference type="NCBI Taxonomy" id="1704499"/>
    <lineage>
        <taxon>Bacteria</taxon>
        <taxon>Pseudomonadati</taxon>
        <taxon>Pseudomonadota</taxon>
        <taxon>Gammaproteobacteria</taxon>
        <taxon>Methylococcales</taxon>
        <taxon>Methylococcaceae</taxon>
        <taxon>Methylovulum</taxon>
    </lineage>
</organism>
<dbReference type="GO" id="GO:0008360">
    <property type="term" value="P:regulation of cell shape"/>
    <property type="evidence" value="ECO:0007669"/>
    <property type="project" value="UniProtKB-KW"/>
</dbReference>
<evidence type="ECO:0000256" key="21">
    <source>
        <dbReference type="ARBA" id="ARBA00023002"/>
    </source>
</evidence>
<dbReference type="SUPFAM" id="SSF56194">
    <property type="entry name" value="Uridine diphospho-N-Acetylenolpyruvylglucosamine reductase, MurB, C-terminal domain"/>
    <property type="match status" value="1"/>
</dbReference>
<comment type="similarity">
    <text evidence="7 27">Belongs to the MurB family.</text>
</comment>
<dbReference type="SUPFAM" id="SSF56059">
    <property type="entry name" value="Glutathione synthetase ATP-binding domain-like"/>
    <property type="match status" value="1"/>
</dbReference>
<evidence type="ECO:0000256" key="15">
    <source>
        <dbReference type="ARBA" id="ARBA00022827"/>
    </source>
</evidence>
<comment type="similarity">
    <text evidence="8 28">Belongs to the D-alanine--D-alanine ligase family.</text>
</comment>
<dbReference type="UniPathway" id="UPA00219"/>
<comment type="catalytic activity">
    <reaction evidence="26 27">
        <text>UDP-N-acetyl-alpha-D-muramate + NADP(+) = UDP-N-acetyl-3-O-(1-carboxyvinyl)-alpha-D-glucosamine + NADPH + H(+)</text>
        <dbReference type="Rhea" id="RHEA:12248"/>
        <dbReference type="ChEBI" id="CHEBI:15378"/>
        <dbReference type="ChEBI" id="CHEBI:57783"/>
        <dbReference type="ChEBI" id="CHEBI:58349"/>
        <dbReference type="ChEBI" id="CHEBI:68483"/>
        <dbReference type="ChEBI" id="CHEBI:70757"/>
        <dbReference type="EC" id="1.3.1.98"/>
    </reaction>
</comment>
<evidence type="ECO:0000256" key="7">
    <source>
        <dbReference type="ARBA" id="ARBA00010485"/>
    </source>
</evidence>
<dbReference type="InterPro" id="IPR011761">
    <property type="entry name" value="ATP-grasp"/>
</dbReference>
<dbReference type="Pfam" id="PF07478">
    <property type="entry name" value="Dala_Dala_lig_C"/>
    <property type="match status" value="1"/>
</dbReference>
<dbReference type="InterPro" id="IPR011095">
    <property type="entry name" value="Dala_Dala_lig_C"/>
</dbReference>
<dbReference type="NCBIfam" id="TIGR00179">
    <property type="entry name" value="murB"/>
    <property type="match status" value="1"/>
</dbReference>
<evidence type="ECO:0000256" key="13">
    <source>
        <dbReference type="ARBA" id="ARBA00022723"/>
    </source>
</evidence>
<dbReference type="InterPro" id="IPR016169">
    <property type="entry name" value="FAD-bd_PCMH_sub2"/>
</dbReference>
<evidence type="ECO:0000256" key="23">
    <source>
        <dbReference type="ARBA" id="ARBA00023306"/>
    </source>
</evidence>
<dbReference type="Pfam" id="PF01820">
    <property type="entry name" value="Dala_Dala_lig_N"/>
    <property type="match status" value="1"/>
</dbReference>
<dbReference type="InterPro" id="IPR011127">
    <property type="entry name" value="Dala_Dala_lig_N"/>
</dbReference>
<comment type="subcellular location">
    <subcellularLocation>
        <location evidence="5 28">Cytoplasm</location>
    </subcellularLocation>
</comment>
<dbReference type="Gene3D" id="3.30.470.20">
    <property type="entry name" value="ATP-grasp fold, B domain"/>
    <property type="match status" value="1"/>
</dbReference>
<dbReference type="InterPro" id="IPR016166">
    <property type="entry name" value="FAD-bd_PCMH"/>
</dbReference>
<sequence>MQGRLLLAEPLAKYTSWRVGGSADRLYIPHDKADLIAFIKGLPATEPLFWLGLGSNLLIRDGGIRGTVINTKNRLKEMRLTAEGGLYVEAGVPCALVARFAAEHGLLGAEFLAGIPGTMGGALKMNAGAFGGETWPIVRQVEMLSRDGEITLRGPQDFAIAYRSVKGAAGEWFLSAWLQLLPGDTASSQQKIKALLEQRAKTQPTNQPSCGSVFVNPVGDYAARLIEQAGLKGFRLGGAQVSEKHANFIVNTDNATAADIEKLIGLVQRKVAQQHGVLLKTEVCMVGEETAVMDTPAHRYGNPEKFGRVAVLMGGSAAERAVSLRSGAAVFAALQEAGVDAVAVDVTASPIDALAGLQVDRVFNIIHGRGGEDGVLQAVLEVLGIPYTGSGVLASALAMDKLRTKLCWQGYGLVTPRWQLLQSVADIDGCIEKLGFPVIVKPAQEGSSIGMSKAHNREELVGALQTASAFNCDVYAEQWVTGQEYTVGILNGEALPVIRLETPHSFYDYEAKYHANTTQYHCPCGLPVDQEQALQQVSVTASKVVGIKGWARVDVFIDGDGQYQLIEINTVPGMTDHSLVPMAARQAGMDFKALVWQVLETSLA</sequence>
<dbReference type="EMBL" id="PGFZ01000012">
    <property type="protein sequence ID" value="POZ50327.1"/>
    <property type="molecule type" value="Genomic_DNA"/>
</dbReference>
<dbReference type="SUPFAM" id="SSF56176">
    <property type="entry name" value="FAD-binding/transporter-associated domain-like"/>
    <property type="match status" value="1"/>
</dbReference>
<dbReference type="Gene3D" id="3.90.78.10">
    <property type="entry name" value="UDP-N-acetylenolpyruvoylglucosamine reductase, C-terminal domain"/>
    <property type="match status" value="1"/>
</dbReference>
<evidence type="ECO:0000256" key="6">
    <source>
        <dbReference type="ARBA" id="ARBA00004752"/>
    </source>
</evidence>
<dbReference type="HAMAP" id="MF_00037">
    <property type="entry name" value="MurB"/>
    <property type="match status" value="1"/>
</dbReference>
<dbReference type="GO" id="GO:0009252">
    <property type="term" value="P:peptidoglycan biosynthetic process"/>
    <property type="evidence" value="ECO:0007669"/>
    <property type="project" value="UniProtKB-UniRule"/>
</dbReference>